<feature type="region of interest" description="Disordered" evidence="1">
    <location>
        <begin position="76"/>
        <end position="100"/>
    </location>
</feature>
<proteinExistence type="predicted"/>
<dbReference type="AlphaFoldDB" id="A0A6C0D830"/>
<organism evidence="2">
    <name type="scientific">viral metagenome</name>
    <dbReference type="NCBI Taxonomy" id="1070528"/>
    <lineage>
        <taxon>unclassified sequences</taxon>
        <taxon>metagenomes</taxon>
        <taxon>organismal metagenomes</taxon>
    </lineage>
</organism>
<name>A0A6C0D830_9ZZZZ</name>
<dbReference type="EMBL" id="MN739543">
    <property type="protein sequence ID" value="QHT12304.1"/>
    <property type="molecule type" value="Genomic_DNA"/>
</dbReference>
<sequence>MSEIVSTKSKIQIIKDYLVMESTVCRPSEDVIKKIASLNGLLESHGVSQAWRSSDKKPDLRVPRFSSSRVDSFQSLPSINSTNNSPSGFKNSKSVTSLESLPSRTPTKYVSKYKSTEAQFVEDKILNTIILSKLNKFSSSTYDEIREFLFQILGSQDALQTVQEKKNTEDFVKEFMSLVFKKAASEEIFCPLYAKLLTEISEKYPIILDEMNKLHENYLEIFEECDESMSKNYEEFLQKNREKKYRQGYSQFLAELTSLKILSVDKLMLIYNKIFTQILSNGKQENKVVLIEQYIDCILRITKVLRNKQEQFYVDIRKNLLTNIEVPLTEISNNKMIFISISPKTRFLLMDIQDYLRGI</sequence>
<dbReference type="Gene3D" id="1.25.40.180">
    <property type="match status" value="1"/>
</dbReference>
<protein>
    <recommendedName>
        <fullName evidence="3">MIF4G domain-containing protein</fullName>
    </recommendedName>
</protein>
<evidence type="ECO:0000256" key="1">
    <source>
        <dbReference type="SAM" id="MobiDB-lite"/>
    </source>
</evidence>
<accession>A0A6C0D830</accession>
<dbReference type="InterPro" id="IPR016024">
    <property type="entry name" value="ARM-type_fold"/>
</dbReference>
<evidence type="ECO:0000313" key="2">
    <source>
        <dbReference type="EMBL" id="QHT12304.1"/>
    </source>
</evidence>
<evidence type="ECO:0008006" key="3">
    <source>
        <dbReference type="Google" id="ProtNLM"/>
    </source>
</evidence>
<dbReference type="SUPFAM" id="SSF48371">
    <property type="entry name" value="ARM repeat"/>
    <property type="match status" value="1"/>
</dbReference>
<reference evidence="2" key="1">
    <citation type="journal article" date="2020" name="Nature">
        <title>Giant virus diversity and host interactions through global metagenomics.</title>
        <authorList>
            <person name="Schulz F."/>
            <person name="Roux S."/>
            <person name="Paez-Espino D."/>
            <person name="Jungbluth S."/>
            <person name="Walsh D.A."/>
            <person name="Denef V.J."/>
            <person name="McMahon K.D."/>
            <person name="Konstantinidis K.T."/>
            <person name="Eloe-Fadrosh E.A."/>
            <person name="Kyrpides N.C."/>
            <person name="Woyke T."/>
        </authorList>
    </citation>
    <scope>NUCLEOTIDE SEQUENCE</scope>
    <source>
        <strain evidence="2">GVMAG-M-3300023174-129</strain>
    </source>
</reference>